<evidence type="ECO:0000313" key="2">
    <source>
        <dbReference type="Proteomes" id="UP001186974"/>
    </source>
</evidence>
<evidence type="ECO:0000313" key="1">
    <source>
        <dbReference type="EMBL" id="KAK3080429.1"/>
    </source>
</evidence>
<feature type="non-terminal residue" evidence="1">
    <location>
        <position position="1"/>
    </location>
</feature>
<proteinExistence type="predicted"/>
<dbReference type="Proteomes" id="UP001186974">
    <property type="component" value="Unassembled WGS sequence"/>
</dbReference>
<comment type="caution">
    <text evidence="1">The sequence shown here is derived from an EMBL/GenBank/DDBJ whole genome shotgun (WGS) entry which is preliminary data.</text>
</comment>
<protein>
    <submittedName>
        <fullName evidence="1">Uncharacterized protein</fullName>
    </submittedName>
</protein>
<gene>
    <name evidence="1" type="ORF">LTS18_001478</name>
</gene>
<dbReference type="EMBL" id="JAWDJW010000571">
    <property type="protein sequence ID" value="KAK3080429.1"/>
    <property type="molecule type" value="Genomic_DNA"/>
</dbReference>
<name>A0ACC3DV86_9PEZI</name>
<reference evidence="1" key="1">
    <citation type="submission" date="2024-09" db="EMBL/GenBank/DDBJ databases">
        <title>Black Yeasts Isolated from many extreme environments.</title>
        <authorList>
            <person name="Coleine C."/>
            <person name="Stajich J.E."/>
            <person name="Selbmann L."/>
        </authorList>
    </citation>
    <scope>NUCLEOTIDE SEQUENCE</scope>
    <source>
        <strain evidence="1">CCFEE 5737</strain>
    </source>
</reference>
<sequence length="108" mass="12176">RVQKVTFRQLREMKGAKERKEMEKRHMSERDAEKIERMAKAMESEAAERLVRAHEASNRAMKVEAGVQDEEMGDVLSGEGGGEEDGEEQEESVGEDEDEMDEDTSDGG</sequence>
<keyword evidence="2" id="KW-1185">Reference proteome</keyword>
<accession>A0ACC3DV86</accession>
<organism evidence="1 2">
    <name type="scientific">Coniosporium uncinatum</name>
    <dbReference type="NCBI Taxonomy" id="93489"/>
    <lineage>
        <taxon>Eukaryota</taxon>
        <taxon>Fungi</taxon>
        <taxon>Dikarya</taxon>
        <taxon>Ascomycota</taxon>
        <taxon>Pezizomycotina</taxon>
        <taxon>Dothideomycetes</taxon>
        <taxon>Dothideomycetes incertae sedis</taxon>
        <taxon>Coniosporium</taxon>
    </lineage>
</organism>